<evidence type="ECO:0000313" key="2">
    <source>
        <dbReference type="Proteomes" id="UP001239111"/>
    </source>
</evidence>
<comment type="caution">
    <text evidence="1">The sequence shown here is derived from an EMBL/GenBank/DDBJ whole genome shotgun (WGS) entry which is preliminary data.</text>
</comment>
<evidence type="ECO:0000313" key="1">
    <source>
        <dbReference type="EMBL" id="KAJ8672975.1"/>
    </source>
</evidence>
<proteinExistence type="predicted"/>
<accession>A0ACC2NTV7</accession>
<reference evidence="1" key="1">
    <citation type="submission" date="2023-04" db="EMBL/GenBank/DDBJ databases">
        <title>A chromosome-level genome assembly of the parasitoid wasp Eretmocerus hayati.</title>
        <authorList>
            <person name="Zhong Y."/>
            <person name="Liu S."/>
            <person name="Liu Y."/>
        </authorList>
    </citation>
    <scope>NUCLEOTIDE SEQUENCE</scope>
    <source>
        <strain evidence="1">ZJU_SS_LIU_2023</strain>
    </source>
</reference>
<keyword evidence="2" id="KW-1185">Reference proteome</keyword>
<protein>
    <submittedName>
        <fullName evidence="1">Uncharacterized protein</fullName>
    </submittedName>
</protein>
<sequence>MSSVSKSLVHLSNRSLLRLAGIETADFLQGLITNDINLLKEGATSLYSLFLNTRGRVLYDTIIYKAQEETFFVECDIKVLSNLVKHLKMYKLRKKVDIQTMENQMNVWTVFDNDVISSKRNTNDKNPDLEGKIFPCGAMDDKSSKLVDNISFFSDPRLSDLGLRILARSDVSGGEISQHLAPNTTALKNIQNYRAFRYQLGIGEGVQDFPPGVPLPLEINCDYLHGVSFHKGCYIGQELTARTHHTGVIRKRLMPLTFDGTSEKPLEYDTKILNDSEKTVGKILGQEGSSGLGLIRIAEALASKTLTAGALDVRVVKPHWWPQESQKVEASAS</sequence>
<gene>
    <name evidence="1" type="ORF">QAD02_004236</name>
</gene>
<dbReference type="EMBL" id="CM056743">
    <property type="protein sequence ID" value="KAJ8672975.1"/>
    <property type="molecule type" value="Genomic_DNA"/>
</dbReference>
<organism evidence="1 2">
    <name type="scientific">Eretmocerus hayati</name>
    <dbReference type="NCBI Taxonomy" id="131215"/>
    <lineage>
        <taxon>Eukaryota</taxon>
        <taxon>Metazoa</taxon>
        <taxon>Ecdysozoa</taxon>
        <taxon>Arthropoda</taxon>
        <taxon>Hexapoda</taxon>
        <taxon>Insecta</taxon>
        <taxon>Pterygota</taxon>
        <taxon>Neoptera</taxon>
        <taxon>Endopterygota</taxon>
        <taxon>Hymenoptera</taxon>
        <taxon>Apocrita</taxon>
        <taxon>Proctotrupomorpha</taxon>
        <taxon>Chalcidoidea</taxon>
        <taxon>Aphelinidae</taxon>
        <taxon>Aphelininae</taxon>
        <taxon>Eretmocerus</taxon>
    </lineage>
</organism>
<name>A0ACC2NTV7_9HYME</name>
<dbReference type="Proteomes" id="UP001239111">
    <property type="component" value="Chromosome 3"/>
</dbReference>